<dbReference type="PANTHER" id="PTHR24171">
    <property type="entry name" value="ANKYRIN REPEAT DOMAIN-CONTAINING PROTEIN 39-RELATED"/>
    <property type="match status" value="1"/>
</dbReference>
<dbReference type="InParanoid" id="A0A165GH61"/>
<feature type="repeat" description="ANK" evidence="3">
    <location>
        <begin position="69"/>
        <end position="101"/>
    </location>
</feature>
<sequence>MSGLDIHKAALEGQKSLVASLLSSNPSLLNSKDVDGRTPLHWASTKHKDVVEQLLSHNPPADVNVKDTQGWTPLMIAASAGQDDIVELLIGAGADVKAVNEKGITALHYAASKGRYEIGKLLVAAGADAPSCDNWIYCVYQLAASTASRLPQAQAKHRRSNREHTSSFGNGIGTCGSSCHSH</sequence>
<dbReference type="EMBL" id="KV423955">
    <property type="protein sequence ID" value="KZT58066.1"/>
    <property type="molecule type" value="Genomic_DNA"/>
</dbReference>
<evidence type="ECO:0000313" key="4">
    <source>
        <dbReference type="EMBL" id="KZT58066.1"/>
    </source>
</evidence>
<dbReference type="PRINTS" id="PR01415">
    <property type="entry name" value="ANKYRIN"/>
</dbReference>
<reference evidence="4 5" key="1">
    <citation type="journal article" date="2016" name="Mol. Biol. Evol.">
        <title>Comparative Genomics of Early-Diverging Mushroom-Forming Fungi Provides Insights into the Origins of Lignocellulose Decay Capabilities.</title>
        <authorList>
            <person name="Nagy L.G."/>
            <person name="Riley R."/>
            <person name="Tritt A."/>
            <person name="Adam C."/>
            <person name="Daum C."/>
            <person name="Floudas D."/>
            <person name="Sun H."/>
            <person name="Yadav J.S."/>
            <person name="Pangilinan J."/>
            <person name="Larsson K.H."/>
            <person name="Matsuura K."/>
            <person name="Barry K."/>
            <person name="Labutti K."/>
            <person name="Kuo R."/>
            <person name="Ohm R.A."/>
            <person name="Bhattacharya S.S."/>
            <person name="Shirouzu T."/>
            <person name="Yoshinaga Y."/>
            <person name="Martin F.M."/>
            <person name="Grigoriev I.V."/>
            <person name="Hibbett D.S."/>
        </authorList>
    </citation>
    <scope>NUCLEOTIDE SEQUENCE [LARGE SCALE GENOMIC DNA]</scope>
    <source>
        <strain evidence="4 5">HHB12733</strain>
    </source>
</reference>
<keyword evidence="1" id="KW-0677">Repeat</keyword>
<protein>
    <submittedName>
        <fullName evidence="4">Ankyrin</fullName>
    </submittedName>
</protein>
<dbReference type="STRING" id="1353952.A0A165GH61"/>
<dbReference type="AlphaFoldDB" id="A0A165GH61"/>
<dbReference type="Proteomes" id="UP000076842">
    <property type="component" value="Unassembled WGS sequence"/>
</dbReference>
<dbReference type="OrthoDB" id="539213at2759"/>
<organism evidence="4 5">
    <name type="scientific">Calocera cornea HHB12733</name>
    <dbReference type="NCBI Taxonomy" id="1353952"/>
    <lineage>
        <taxon>Eukaryota</taxon>
        <taxon>Fungi</taxon>
        <taxon>Dikarya</taxon>
        <taxon>Basidiomycota</taxon>
        <taxon>Agaricomycotina</taxon>
        <taxon>Dacrymycetes</taxon>
        <taxon>Dacrymycetales</taxon>
        <taxon>Dacrymycetaceae</taxon>
        <taxon>Calocera</taxon>
    </lineage>
</organism>
<evidence type="ECO:0000256" key="1">
    <source>
        <dbReference type="ARBA" id="ARBA00022737"/>
    </source>
</evidence>
<proteinExistence type="predicted"/>
<evidence type="ECO:0000256" key="3">
    <source>
        <dbReference type="PROSITE-ProRule" id="PRU00023"/>
    </source>
</evidence>
<dbReference type="InterPro" id="IPR036770">
    <property type="entry name" value="Ankyrin_rpt-contain_sf"/>
</dbReference>
<keyword evidence="2 3" id="KW-0040">ANK repeat</keyword>
<dbReference type="Gene3D" id="1.25.40.20">
    <property type="entry name" value="Ankyrin repeat-containing domain"/>
    <property type="match status" value="1"/>
</dbReference>
<accession>A0A165GH61</accession>
<dbReference type="Pfam" id="PF00023">
    <property type="entry name" value="Ank"/>
    <property type="match status" value="1"/>
</dbReference>
<dbReference type="PANTHER" id="PTHR24171:SF9">
    <property type="entry name" value="ANKYRIN REPEAT DOMAIN-CONTAINING PROTEIN 39"/>
    <property type="match status" value="1"/>
</dbReference>
<evidence type="ECO:0000256" key="2">
    <source>
        <dbReference type="ARBA" id="ARBA00023043"/>
    </source>
</evidence>
<dbReference type="Pfam" id="PF12796">
    <property type="entry name" value="Ank_2"/>
    <property type="match status" value="1"/>
</dbReference>
<evidence type="ECO:0000313" key="5">
    <source>
        <dbReference type="Proteomes" id="UP000076842"/>
    </source>
</evidence>
<dbReference type="SUPFAM" id="SSF48403">
    <property type="entry name" value="Ankyrin repeat"/>
    <property type="match status" value="1"/>
</dbReference>
<dbReference type="InterPro" id="IPR002110">
    <property type="entry name" value="Ankyrin_rpt"/>
</dbReference>
<dbReference type="SMART" id="SM00248">
    <property type="entry name" value="ANK"/>
    <property type="match status" value="3"/>
</dbReference>
<dbReference type="PROSITE" id="PS50297">
    <property type="entry name" value="ANK_REP_REGION"/>
    <property type="match status" value="2"/>
</dbReference>
<gene>
    <name evidence="4" type="ORF">CALCODRAFT_259158</name>
</gene>
<keyword evidence="5" id="KW-1185">Reference proteome</keyword>
<feature type="repeat" description="ANK" evidence="3">
    <location>
        <begin position="102"/>
        <end position="134"/>
    </location>
</feature>
<name>A0A165GH61_9BASI</name>
<dbReference type="PROSITE" id="PS50088">
    <property type="entry name" value="ANK_REPEAT"/>
    <property type="match status" value="2"/>
</dbReference>